<dbReference type="EMBL" id="JACHXR010000004">
    <property type="protein sequence ID" value="MBB3230978.1"/>
    <property type="molecule type" value="Genomic_DNA"/>
</dbReference>
<feature type="transmembrane region" description="Helical" evidence="13">
    <location>
        <begin position="171"/>
        <end position="188"/>
    </location>
</feature>
<evidence type="ECO:0000256" key="9">
    <source>
        <dbReference type="ARBA" id="ARBA00023065"/>
    </source>
</evidence>
<keyword evidence="8 13" id="KW-1133">Transmembrane helix</keyword>
<keyword evidence="6" id="KW-0533">Nickel</keyword>
<comment type="similarity">
    <text evidence="13">Belongs to the NiCoT transporter (TC 2.A.52) family.</text>
</comment>
<gene>
    <name evidence="15" type="ORF">FHR97_001830</name>
</gene>
<evidence type="ECO:0000313" key="16">
    <source>
        <dbReference type="Proteomes" id="UP000518892"/>
    </source>
</evidence>
<feature type="transmembrane region" description="Helical" evidence="13">
    <location>
        <begin position="250"/>
        <end position="277"/>
    </location>
</feature>
<dbReference type="GO" id="GO:0005886">
    <property type="term" value="C:plasma membrane"/>
    <property type="evidence" value="ECO:0007669"/>
    <property type="project" value="UniProtKB-SubCell"/>
</dbReference>
<dbReference type="GO" id="GO:0006824">
    <property type="term" value="P:cobalt ion transport"/>
    <property type="evidence" value="ECO:0007669"/>
    <property type="project" value="UniProtKB-KW"/>
</dbReference>
<evidence type="ECO:0000256" key="13">
    <source>
        <dbReference type="RuleBase" id="RU362101"/>
    </source>
</evidence>
<comment type="subcellular location">
    <subcellularLocation>
        <location evidence="2 13">Cell membrane</location>
        <topology evidence="2 13">Multi-pass membrane protein</topology>
    </subcellularLocation>
</comment>
<feature type="transmembrane region" description="Helical" evidence="13">
    <location>
        <begin position="88"/>
        <end position="107"/>
    </location>
</feature>
<dbReference type="Proteomes" id="UP000518892">
    <property type="component" value="Unassembled WGS sequence"/>
</dbReference>
<comment type="function">
    <text evidence="1">Efflux system for nickel and cobalt.</text>
</comment>
<dbReference type="PANTHER" id="PTHR40659">
    <property type="entry name" value="NICKEL/COBALT EFFLUX SYSTEM RCNA"/>
    <property type="match status" value="1"/>
</dbReference>
<dbReference type="GO" id="GO:0032025">
    <property type="term" value="P:response to cobalt ion"/>
    <property type="evidence" value="ECO:0007669"/>
    <property type="project" value="TreeGrafter"/>
</dbReference>
<comment type="caution">
    <text evidence="15">The sequence shown here is derived from an EMBL/GenBank/DDBJ whole genome shotgun (WGS) entry which is preliminary data.</text>
</comment>
<keyword evidence="4 13" id="KW-0813">Transport</keyword>
<reference evidence="15 16" key="1">
    <citation type="submission" date="2020-08" db="EMBL/GenBank/DDBJ databases">
        <title>Genomic Encyclopedia of Type Strains, Phase III (KMG-III): the genomes of soil and plant-associated and newly described type strains.</title>
        <authorList>
            <person name="Whitman W."/>
        </authorList>
    </citation>
    <scope>NUCLEOTIDE SEQUENCE [LARGE SCALE GENOMIC DNA]</scope>
    <source>
        <strain evidence="15 16">CECT 7744</strain>
    </source>
</reference>
<evidence type="ECO:0000256" key="1">
    <source>
        <dbReference type="ARBA" id="ARBA00002510"/>
    </source>
</evidence>
<feature type="transmembrane region" description="Helical" evidence="13">
    <location>
        <begin position="33"/>
        <end position="52"/>
    </location>
</feature>
<accession>A0A7W5ET70</accession>
<keyword evidence="7 13" id="KW-0812">Transmembrane</keyword>
<dbReference type="GO" id="GO:0015099">
    <property type="term" value="F:nickel cation transmembrane transporter activity"/>
    <property type="evidence" value="ECO:0007669"/>
    <property type="project" value="UniProtKB-UniRule"/>
</dbReference>
<evidence type="ECO:0000256" key="5">
    <source>
        <dbReference type="ARBA" id="ARBA00022475"/>
    </source>
</evidence>
<evidence type="ECO:0000256" key="3">
    <source>
        <dbReference type="ARBA" id="ARBA00022426"/>
    </source>
</evidence>
<dbReference type="InterPro" id="IPR051224">
    <property type="entry name" value="NiCoT_RcnA"/>
</dbReference>
<dbReference type="PANTHER" id="PTHR40659:SF1">
    <property type="entry name" value="NICKEL_COBALT EFFLUX SYSTEM RCNA"/>
    <property type="match status" value="1"/>
</dbReference>
<evidence type="ECO:0000256" key="10">
    <source>
        <dbReference type="ARBA" id="ARBA00023112"/>
    </source>
</evidence>
<evidence type="ECO:0000256" key="12">
    <source>
        <dbReference type="ARBA" id="ARBA00023285"/>
    </source>
</evidence>
<evidence type="ECO:0000256" key="11">
    <source>
        <dbReference type="ARBA" id="ARBA00023136"/>
    </source>
</evidence>
<keyword evidence="11 13" id="KW-0472">Membrane</keyword>
<dbReference type="GO" id="GO:0010045">
    <property type="term" value="P:response to nickel cation"/>
    <property type="evidence" value="ECO:0007669"/>
    <property type="project" value="TreeGrafter"/>
</dbReference>
<evidence type="ECO:0000256" key="2">
    <source>
        <dbReference type="ARBA" id="ARBA00004651"/>
    </source>
</evidence>
<feature type="transmembrane region" description="Helical" evidence="13">
    <location>
        <begin position="222"/>
        <end position="244"/>
    </location>
</feature>
<keyword evidence="5" id="KW-1003">Cell membrane</keyword>
<dbReference type="GO" id="GO:0046583">
    <property type="term" value="F:monoatomic cation efflux transmembrane transporter activity"/>
    <property type="evidence" value="ECO:0007669"/>
    <property type="project" value="TreeGrafter"/>
</dbReference>
<protein>
    <recommendedName>
        <fullName evidence="13">Nickel/cobalt efflux system</fullName>
    </recommendedName>
</protein>
<organism evidence="15 16">
    <name type="scientific">Halomonas stenophila</name>
    <dbReference type="NCBI Taxonomy" id="795312"/>
    <lineage>
        <taxon>Bacteria</taxon>
        <taxon>Pseudomonadati</taxon>
        <taxon>Pseudomonadota</taxon>
        <taxon>Gammaproteobacteria</taxon>
        <taxon>Oceanospirillales</taxon>
        <taxon>Halomonadaceae</taxon>
        <taxon>Halomonas</taxon>
    </lineage>
</organism>
<evidence type="ECO:0000313" key="15">
    <source>
        <dbReference type="EMBL" id="MBB3230978.1"/>
    </source>
</evidence>
<evidence type="ECO:0000256" key="4">
    <source>
        <dbReference type="ARBA" id="ARBA00022448"/>
    </source>
</evidence>
<proteinExistence type="inferred from homology"/>
<keyword evidence="9" id="KW-0406">Ion transport</keyword>
<dbReference type="Pfam" id="PF03824">
    <property type="entry name" value="NicO"/>
    <property type="match status" value="1"/>
</dbReference>
<evidence type="ECO:0000256" key="8">
    <source>
        <dbReference type="ARBA" id="ARBA00022989"/>
    </source>
</evidence>
<keyword evidence="16" id="KW-1185">Reference proteome</keyword>
<feature type="transmembrane region" description="Helical" evidence="13">
    <location>
        <begin position="128"/>
        <end position="151"/>
    </location>
</feature>
<keyword evidence="3" id="KW-0171">Cobalt transport</keyword>
<evidence type="ECO:0000256" key="14">
    <source>
        <dbReference type="SAM" id="MobiDB-lite"/>
    </source>
</evidence>
<sequence length="347" mass="36640">MRSPLDTSRGAAPPARDPATAMRDTMARPSPRWRWLVGLGVLSLAVIGLAWFTSGQGVGLQLVAWQRDLHRALTEAITYLDAVPSVTAWVSLLGLSFGYGVFHAAGPGHGKAVLTTYLLSQGGALRRALLLSCLASLLQALVAIALVTLLVHGLGWLTRQAMGSVVWLEQASYLLVAMLGLWLCWRALAHLPSRHEAADHDHDECDCAHHLTPRQAQDWRGALAVVASIGMRPCSGSVLLVGAASLLDHYWAGVLAVLAMAAGTALTVSALALASVMAREWAERRLQRSLHGTGLARCLRVAGFAGGLLILILGLSLFMAGVRAPADMPLLEAPSRGPSPSSSPFGG</sequence>
<evidence type="ECO:0000256" key="7">
    <source>
        <dbReference type="ARBA" id="ARBA00022692"/>
    </source>
</evidence>
<feature type="transmembrane region" description="Helical" evidence="13">
    <location>
        <begin position="298"/>
        <end position="322"/>
    </location>
</feature>
<keyword evidence="10" id="KW-0921">Nickel transport</keyword>
<name>A0A7W5ET70_9GAMM</name>
<keyword evidence="12" id="KW-0170">Cobalt</keyword>
<dbReference type="AlphaFoldDB" id="A0A7W5ET70"/>
<evidence type="ECO:0000256" key="6">
    <source>
        <dbReference type="ARBA" id="ARBA00022596"/>
    </source>
</evidence>
<dbReference type="InterPro" id="IPR011541">
    <property type="entry name" value="Ni/Co_transpt_high_affinity"/>
</dbReference>
<feature type="region of interest" description="Disordered" evidence="14">
    <location>
        <begin position="1"/>
        <end position="26"/>
    </location>
</feature>